<feature type="transmembrane region" description="Helical" evidence="9">
    <location>
        <begin position="400"/>
        <end position="420"/>
    </location>
</feature>
<dbReference type="FunFam" id="1.20.1250.20:FF:000078">
    <property type="entry name" value="MFS maltose transporter, putative"/>
    <property type="match status" value="1"/>
</dbReference>
<keyword evidence="3" id="KW-0813">Transport</keyword>
<comment type="subcellular location">
    <subcellularLocation>
        <location evidence="1">Membrane</location>
        <topology evidence="1">Multi-pass membrane protein</topology>
    </subcellularLocation>
</comment>
<dbReference type="SUPFAM" id="SSF103473">
    <property type="entry name" value="MFS general substrate transporter"/>
    <property type="match status" value="1"/>
</dbReference>
<dbReference type="InterPro" id="IPR020846">
    <property type="entry name" value="MFS_dom"/>
</dbReference>
<evidence type="ECO:0000313" key="13">
    <source>
        <dbReference type="Proteomes" id="UP000722485"/>
    </source>
</evidence>
<evidence type="ECO:0000256" key="5">
    <source>
        <dbReference type="ARBA" id="ARBA00022989"/>
    </source>
</evidence>
<dbReference type="InterPro" id="IPR027443">
    <property type="entry name" value="IPNS-like_sf"/>
</dbReference>
<evidence type="ECO:0000256" key="1">
    <source>
        <dbReference type="ARBA" id="ARBA00004141"/>
    </source>
</evidence>
<dbReference type="PROSITE" id="PS00217">
    <property type="entry name" value="SUGAR_TRANSPORT_2"/>
    <property type="match status" value="1"/>
</dbReference>
<dbReference type="InterPro" id="IPR050360">
    <property type="entry name" value="MFS_Sugar_Transporters"/>
</dbReference>
<evidence type="ECO:0000256" key="3">
    <source>
        <dbReference type="ARBA" id="ARBA00022448"/>
    </source>
</evidence>
<evidence type="ECO:0000256" key="8">
    <source>
        <dbReference type="SAM" id="MobiDB-lite"/>
    </source>
</evidence>
<protein>
    <recommendedName>
        <fullName evidence="14">Fe2OG dioxygenase domain-containing protein</fullName>
    </recommendedName>
</protein>
<dbReference type="Proteomes" id="UP000722485">
    <property type="component" value="Unassembled WGS sequence"/>
</dbReference>
<dbReference type="Pfam" id="PF14226">
    <property type="entry name" value="DIOX_N"/>
    <property type="match status" value="1"/>
</dbReference>
<dbReference type="Pfam" id="PF00083">
    <property type="entry name" value="Sugar_tr"/>
    <property type="match status" value="1"/>
</dbReference>
<dbReference type="InterPro" id="IPR005828">
    <property type="entry name" value="MFS_sugar_transport-like"/>
</dbReference>
<feature type="transmembrane region" description="Helical" evidence="9">
    <location>
        <begin position="333"/>
        <end position="352"/>
    </location>
</feature>
<comment type="caution">
    <text evidence="12">The sequence shown here is derived from an EMBL/GenBank/DDBJ whole genome shotgun (WGS) entry which is preliminary data.</text>
</comment>
<keyword evidence="5 9" id="KW-1133">Transmembrane helix</keyword>
<dbReference type="InterPro" id="IPR005829">
    <property type="entry name" value="Sugar_transporter_CS"/>
</dbReference>
<dbReference type="GO" id="GO:0044283">
    <property type="term" value="P:small molecule biosynthetic process"/>
    <property type="evidence" value="ECO:0007669"/>
    <property type="project" value="UniProtKB-ARBA"/>
</dbReference>
<feature type="region of interest" description="Disordered" evidence="8">
    <location>
        <begin position="792"/>
        <end position="812"/>
    </location>
</feature>
<feature type="transmembrane region" description="Helical" evidence="9">
    <location>
        <begin position="432"/>
        <end position="452"/>
    </location>
</feature>
<keyword evidence="4 9" id="KW-0812">Transmembrane</keyword>
<feature type="transmembrane region" description="Helical" evidence="9">
    <location>
        <begin position="117"/>
        <end position="137"/>
    </location>
</feature>
<dbReference type="GO" id="GO:0005351">
    <property type="term" value="F:carbohydrate:proton symporter activity"/>
    <property type="evidence" value="ECO:0007669"/>
    <property type="project" value="TreeGrafter"/>
</dbReference>
<dbReference type="GO" id="GO:0000023">
    <property type="term" value="P:maltose metabolic process"/>
    <property type="evidence" value="ECO:0007669"/>
    <property type="project" value="UniProtKB-KW"/>
</dbReference>
<feature type="domain" description="Fe2OG dioxygenase" evidence="11">
    <location>
        <begin position="633"/>
        <end position="752"/>
    </location>
</feature>
<dbReference type="PROSITE" id="PS50850">
    <property type="entry name" value="MFS"/>
    <property type="match status" value="1"/>
</dbReference>
<sequence>MSLNIKDDDLKHGATLEMVEDRGHPRISAWDSAKANPKIILYSTCACMSSMLWGFDIGVSSISTALPGFKLVFGYEYNGELLISANWNALWTAMSSLGMLLGSVVCGWLADFWGRRAGFIVGSALSVVGVGIEYAAANAGTLLAGKIINGLALGFFLTLAPLYASEIAPMPLRPTLTAAVNFFINAGQMVAIGIGNTRFANLSPSSYKVLFAAQWAFPCFVLIFSLVMPESPWYLCRNGHEEAAERSLQRLYSKTENSDPAASALEEIKTAITQERVLNHLHGSSTYADCFKGTNFRRTRISCGMFVVQQSTGIALYAQALYFLGIIGLPNSLTFKLALAGFGVAMVGNMLSWGIMSYVGRRKLILIGIVLNCLVLMSTGIAGCFSATAALYYIGYTMNFAQVVYAPTIGAASWVICAEVSSLELRSRTQGLATITNALTSWILNFITPYLINTDEANLGAKAAFVWVGLSLLSLVWAWFEISLRNFETRIDEVTEQLCAAAENVGFFAIVDHGIPQTKVDAMFSTSEAFFSLPETAKRTVPWNPRNVGYECRSQIRPSTGAPDQKESYQLQFGENMKDMWISDQYVSGFETKALDFMHILQTVSEKLMICFARGLGFQDDFFVKAHDISKPNCQSVLRLLHYFETPKSNDGKTYHRAGAHADWDLLTLLFQRGDQCGLEICPGREVVTDWASGEAWTKVIFEPGSIICNIGDLLMSWSDDRFKSTFHRVKAPEEDGDYYGERYSIAFFNQPCKDALIQGPKKKYPLVTGEQFTANAMELQYKKLKQTLAEQSTDEAVGQPETPEMSEVLEV</sequence>
<dbReference type="SUPFAM" id="SSF51197">
    <property type="entry name" value="Clavaminate synthase-like"/>
    <property type="match status" value="1"/>
</dbReference>
<evidence type="ECO:0000313" key="12">
    <source>
        <dbReference type="EMBL" id="KAF7550222.1"/>
    </source>
</evidence>
<feature type="transmembrane region" description="Helical" evidence="9">
    <location>
        <begin position="176"/>
        <end position="195"/>
    </location>
</feature>
<evidence type="ECO:0008006" key="14">
    <source>
        <dbReference type="Google" id="ProtNLM"/>
    </source>
</evidence>
<dbReference type="NCBIfam" id="TIGR00879">
    <property type="entry name" value="SP"/>
    <property type="match status" value="1"/>
</dbReference>
<feature type="transmembrane region" description="Helical" evidence="9">
    <location>
        <begin position="207"/>
        <end position="227"/>
    </location>
</feature>
<dbReference type="AlphaFoldDB" id="A0A9P5LGW3"/>
<evidence type="ECO:0000256" key="9">
    <source>
        <dbReference type="SAM" id="Phobius"/>
    </source>
</evidence>
<evidence type="ECO:0000259" key="11">
    <source>
        <dbReference type="PROSITE" id="PS51471"/>
    </source>
</evidence>
<dbReference type="Pfam" id="PF03171">
    <property type="entry name" value="2OG-FeII_Oxy"/>
    <property type="match status" value="1"/>
</dbReference>
<dbReference type="OrthoDB" id="6612291at2759"/>
<dbReference type="PRINTS" id="PR00171">
    <property type="entry name" value="SUGRTRNSPORT"/>
</dbReference>
<feature type="domain" description="Major facilitator superfamily (MFS) profile" evidence="10">
    <location>
        <begin position="42"/>
        <end position="486"/>
    </location>
</feature>
<gene>
    <name evidence="12" type="ORF">G7Z17_g5856</name>
</gene>
<evidence type="ECO:0000259" key="10">
    <source>
        <dbReference type="PROSITE" id="PS50850"/>
    </source>
</evidence>
<evidence type="ECO:0000256" key="2">
    <source>
        <dbReference type="ARBA" id="ARBA00010992"/>
    </source>
</evidence>
<dbReference type="InterPro" id="IPR003663">
    <property type="entry name" value="Sugar/inositol_transpt"/>
</dbReference>
<evidence type="ECO:0000256" key="4">
    <source>
        <dbReference type="ARBA" id="ARBA00022692"/>
    </source>
</evidence>
<dbReference type="EMBL" id="JAANBB010000103">
    <property type="protein sequence ID" value="KAF7550222.1"/>
    <property type="molecule type" value="Genomic_DNA"/>
</dbReference>
<keyword evidence="13" id="KW-1185">Reference proteome</keyword>
<dbReference type="GO" id="GO:0016020">
    <property type="term" value="C:membrane"/>
    <property type="evidence" value="ECO:0007669"/>
    <property type="project" value="UniProtKB-SubCell"/>
</dbReference>
<comment type="similarity">
    <text evidence="2">Belongs to the major facilitator superfamily. Sugar transporter (TC 2.A.1.1) family.</text>
</comment>
<feature type="transmembrane region" description="Helical" evidence="9">
    <location>
        <begin position="306"/>
        <end position="327"/>
    </location>
</feature>
<evidence type="ECO:0000256" key="6">
    <source>
        <dbReference type="ARBA" id="ARBA00023136"/>
    </source>
</evidence>
<accession>A0A9P5LGW3</accession>
<feature type="transmembrane region" description="Helical" evidence="9">
    <location>
        <begin position="89"/>
        <end position="110"/>
    </location>
</feature>
<organism evidence="12 13">
    <name type="scientific">Cylindrodendrum hubeiense</name>
    <dbReference type="NCBI Taxonomy" id="595255"/>
    <lineage>
        <taxon>Eukaryota</taxon>
        <taxon>Fungi</taxon>
        <taxon>Dikarya</taxon>
        <taxon>Ascomycota</taxon>
        <taxon>Pezizomycotina</taxon>
        <taxon>Sordariomycetes</taxon>
        <taxon>Hypocreomycetidae</taxon>
        <taxon>Hypocreales</taxon>
        <taxon>Nectriaceae</taxon>
        <taxon>Cylindrodendrum</taxon>
    </lineage>
</organism>
<dbReference type="PROSITE" id="PS51471">
    <property type="entry name" value="FE2OG_OXY"/>
    <property type="match status" value="1"/>
</dbReference>
<feature type="transmembrane region" description="Helical" evidence="9">
    <location>
        <begin position="364"/>
        <end position="394"/>
    </location>
</feature>
<feature type="transmembrane region" description="Helical" evidence="9">
    <location>
        <begin position="39"/>
        <end position="69"/>
    </location>
</feature>
<feature type="transmembrane region" description="Helical" evidence="9">
    <location>
        <begin position="464"/>
        <end position="480"/>
    </location>
</feature>
<dbReference type="PANTHER" id="PTHR48022:SF5">
    <property type="entry name" value="ALPHA-GLUCOSIDES PERMEASE MPH2-RELATED"/>
    <property type="match status" value="1"/>
</dbReference>
<dbReference type="Gene3D" id="1.20.1250.20">
    <property type="entry name" value="MFS general substrate transporter like domains"/>
    <property type="match status" value="1"/>
</dbReference>
<dbReference type="InterPro" id="IPR005123">
    <property type="entry name" value="Oxoglu/Fe-dep_dioxygenase_dom"/>
</dbReference>
<dbReference type="InterPro" id="IPR026992">
    <property type="entry name" value="DIOX_N"/>
</dbReference>
<evidence type="ECO:0000256" key="7">
    <source>
        <dbReference type="ARBA" id="ARBA00026248"/>
    </source>
</evidence>
<dbReference type="Gene3D" id="2.60.120.330">
    <property type="entry name" value="B-lactam Antibiotic, Isopenicillin N Synthase, Chain"/>
    <property type="match status" value="1"/>
</dbReference>
<reference evidence="12" key="1">
    <citation type="submission" date="2020-03" db="EMBL/GenBank/DDBJ databases">
        <title>Draft Genome Sequence of Cylindrodendrum hubeiense.</title>
        <authorList>
            <person name="Buettner E."/>
            <person name="Kellner H."/>
        </authorList>
    </citation>
    <scope>NUCLEOTIDE SEQUENCE</scope>
    <source>
        <strain evidence="12">IHI 201604</strain>
    </source>
</reference>
<feature type="transmembrane region" description="Helical" evidence="9">
    <location>
        <begin position="143"/>
        <end position="164"/>
    </location>
</feature>
<keyword evidence="6 9" id="KW-0472">Membrane</keyword>
<dbReference type="InterPro" id="IPR044861">
    <property type="entry name" value="IPNS-like_FE2OG_OXY"/>
</dbReference>
<dbReference type="InterPro" id="IPR036259">
    <property type="entry name" value="MFS_trans_sf"/>
</dbReference>
<name>A0A9P5LGW3_9HYPO</name>
<proteinExistence type="inferred from homology"/>
<keyword evidence="7" id="KW-0462">Maltose metabolism</keyword>
<dbReference type="PANTHER" id="PTHR48022">
    <property type="entry name" value="PLASTIDIC GLUCOSE TRANSPORTER 4"/>
    <property type="match status" value="1"/>
</dbReference>